<name>D5MG99_METO1</name>
<dbReference type="HOGENOM" id="CLU_1118566_0_0_0"/>
<protein>
    <recommendedName>
        <fullName evidence="2">GAF domain-containing protein</fullName>
    </recommendedName>
</protein>
<keyword evidence="1" id="KW-0175">Coiled coil</keyword>
<dbReference type="Proteomes" id="UP000006898">
    <property type="component" value="Chromosome"/>
</dbReference>
<dbReference type="Gene3D" id="3.30.450.40">
    <property type="match status" value="1"/>
</dbReference>
<dbReference type="SMART" id="SM00065">
    <property type="entry name" value="GAF"/>
    <property type="match status" value="1"/>
</dbReference>
<dbReference type="eggNOG" id="COG2203">
    <property type="taxonomic scope" value="Bacteria"/>
</dbReference>
<accession>D5MG99</accession>
<dbReference type="InterPro" id="IPR003018">
    <property type="entry name" value="GAF"/>
</dbReference>
<dbReference type="STRING" id="671143.DAMO_1722"/>
<dbReference type="PATRIC" id="fig|671143.5.peg.1521"/>
<gene>
    <name evidence="3" type="ORF">DAMO_1722</name>
</gene>
<evidence type="ECO:0000256" key="1">
    <source>
        <dbReference type="SAM" id="Coils"/>
    </source>
</evidence>
<feature type="domain" description="GAF" evidence="2">
    <location>
        <begin position="46"/>
        <end position="193"/>
    </location>
</feature>
<dbReference type="SUPFAM" id="SSF55781">
    <property type="entry name" value="GAF domain-like"/>
    <property type="match status" value="1"/>
</dbReference>
<organism evidence="3 4">
    <name type="scientific">Methylomirabilis oxygeniifera</name>
    <dbReference type="NCBI Taxonomy" id="671143"/>
    <lineage>
        <taxon>Bacteria</taxon>
        <taxon>Candidatus Methylomirabilota</taxon>
        <taxon>Candidatus Methylomirabilia</taxon>
        <taxon>Candidatus Methylomirabilales</taxon>
        <taxon>Candidatus Methylomirabilaceae</taxon>
        <taxon>Candidatus Methylomirabilis</taxon>
    </lineage>
</organism>
<dbReference type="InterPro" id="IPR029016">
    <property type="entry name" value="GAF-like_dom_sf"/>
</dbReference>
<sequence length="230" mass="25308">MPEETFSAEQARSDAALQAQVEQYRRRTNQLEALSRVGQAASSSLALTEVLDRVLDATLTVTEMEAGEIWLLDPAVGEVRLARHRGLHSEAFWERQRFGPGEGIPGLVVETGESVVIPDLAEEPRFLRHSVVAAGFKTFVAFPLLGKGEVTGCLNVAERRTRVLTEDDVQLLSAIGAVVGMAVTNAHLYERLRVATQQLEVATRQLETKLSELEQTQAQLTAMERTRTAD</sequence>
<feature type="coiled-coil region" evidence="1">
    <location>
        <begin position="192"/>
        <end position="226"/>
    </location>
</feature>
<dbReference type="AlphaFoldDB" id="D5MG99"/>
<evidence type="ECO:0000313" key="4">
    <source>
        <dbReference type="Proteomes" id="UP000006898"/>
    </source>
</evidence>
<dbReference type="KEGG" id="mox:DAMO_1722"/>
<dbReference type="Pfam" id="PF13185">
    <property type="entry name" value="GAF_2"/>
    <property type="match status" value="1"/>
</dbReference>
<evidence type="ECO:0000313" key="3">
    <source>
        <dbReference type="EMBL" id="CBE68780.1"/>
    </source>
</evidence>
<reference evidence="3 4" key="1">
    <citation type="journal article" date="2010" name="Nature">
        <title>Nitrite-driven anaerobic methane oxidation by oxygenic bacteria.</title>
        <authorList>
            <person name="Ettwig K.F."/>
            <person name="Butler M.K."/>
            <person name="Le Paslier D."/>
            <person name="Pelletier E."/>
            <person name="Mangenot S."/>
            <person name="Kuypers M.M.M."/>
            <person name="Schreiber F."/>
            <person name="Dutilh B.E."/>
            <person name="Zedelius J."/>
            <person name="de Beer D."/>
            <person name="Gloerich J."/>
            <person name="Wessels H.J.C.T."/>
            <person name="van Allen T."/>
            <person name="Luesken F."/>
            <person name="Wu M."/>
            <person name="van de Pas-Schoonen K.T."/>
            <person name="Op den Camp H.J.M."/>
            <person name="Janssen-Megens E.M."/>
            <person name="Francoijs K-J."/>
            <person name="Stunnenberg H."/>
            <person name="Weissenbach J."/>
            <person name="Jetten M.S.M."/>
            <person name="Strous M."/>
        </authorList>
    </citation>
    <scope>NUCLEOTIDE SEQUENCE [LARGE SCALE GENOMIC DNA]</scope>
</reference>
<dbReference type="EMBL" id="FP565575">
    <property type="protein sequence ID" value="CBE68780.1"/>
    <property type="molecule type" value="Genomic_DNA"/>
</dbReference>
<evidence type="ECO:0000259" key="2">
    <source>
        <dbReference type="SMART" id="SM00065"/>
    </source>
</evidence>
<proteinExistence type="predicted"/>